<dbReference type="AlphaFoldDB" id="A0A2S7T5D6"/>
<sequence>MRFWWKATNQYGVHSPFLYTLLTKTLYRSPRFQGPQYWRLLQKCIAHFNFRTVYWDPELPPKPKLDARFDSVRFVDITQLPSSEEPFMAVLRPEKAKSLLQRSSNWPENSLIILPEIHREDQGLHWQTISSEKSLQLTAEFWSCGLVIVRPGQQKEHFRLRF</sequence>
<dbReference type="EMBL" id="MQVX01000001">
    <property type="protein sequence ID" value="PQJ14666.1"/>
    <property type="molecule type" value="Genomic_DNA"/>
</dbReference>
<evidence type="ECO:0000313" key="2">
    <source>
        <dbReference type="Proteomes" id="UP000239366"/>
    </source>
</evidence>
<evidence type="ECO:0000313" key="1">
    <source>
        <dbReference type="EMBL" id="PQJ14666.1"/>
    </source>
</evidence>
<dbReference type="Proteomes" id="UP000239366">
    <property type="component" value="Unassembled WGS sequence"/>
</dbReference>
<comment type="caution">
    <text evidence="1">The sequence shown here is derived from an EMBL/GenBank/DDBJ whole genome shotgun (WGS) entry which is preliminary data.</text>
</comment>
<gene>
    <name evidence="1" type="ORF">BST99_01930</name>
</gene>
<name>A0A2S7T5D6_9FLAO</name>
<proteinExistence type="predicted"/>
<accession>A0A2S7T5D6</accession>
<keyword evidence="2" id="KW-1185">Reference proteome</keyword>
<protein>
    <submittedName>
        <fullName evidence="1">Uncharacterized protein</fullName>
    </submittedName>
</protein>
<reference evidence="2" key="1">
    <citation type="submission" date="2016-11" db="EMBL/GenBank/DDBJ databases">
        <title>Trade-off between light-utilization and light-protection in marine flavobacteria.</title>
        <authorList>
            <person name="Kumagai Y."/>
            <person name="Yoshizawa S."/>
            <person name="Kogure K."/>
        </authorList>
    </citation>
    <scope>NUCLEOTIDE SEQUENCE [LARGE SCALE GENOMIC DNA]</scope>
    <source>
        <strain evidence="2">SG-18</strain>
    </source>
</reference>
<organism evidence="1 2">
    <name type="scientific">Aureicoccus marinus</name>
    <dbReference type="NCBI Taxonomy" id="754435"/>
    <lineage>
        <taxon>Bacteria</taxon>
        <taxon>Pseudomonadati</taxon>
        <taxon>Bacteroidota</taxon>
        <taxon>Flavobacteriia</taxon>
        <taxon>Flavobacteriales</taxon>
        <taxon>Flavobacteriaceae</taxon>
        <taxon>Aureicoccus</taxon>
    </lineage>
</organism>